<accession>A0A178MX90</accession>
<dbReference type="SUPFAM" id="SSF51735">
    <property type="entry name" value="NAD(P)-binding Rossmann-fold domains"/>
    <property type="match status" value="1"/>
</dbReference>
<dbReference type="InterPro" id="IPR050259">
    <property type="entry name" value="SDR"/>
</dbReference>
<dbReference type="RefSeq" id="WP_068497834.1">
    <property type="nucleotide sequence ID" value="NZ_LWQU01000095.1"/>
</dbReference>
<dbReference type="PANTHER" id="PTHR42879:SF6">
    <property type="entry name" value="NADPH-DEPENDENT REDUCTASE BACG"/>
    <property type="match status" value="1"/>
</dbReference>
<dbReference type="InterPro" id="IPR036291">
    <property type="entry name" value="NAD(P)-bd_dom_sf"/>
</dbReference>
<evidence type="ECO:0000313" key="2">
    <source>
        <dbReference type="EMBL" id="OAN55697.1"/>
    </source>
</evidence>
<dbReference type="InterPro" id="IPR002347">
    <property type="entry name" value="SDR_fam"/>
</dbReference>
<dbReference type="EMBL" id="LWQU01000095">
    <property type="protein sequence ID" value="OAN55697.1"/>
    <property type="molecule type" value="Genomic_DNA"/>
</dbReference>
<organism evidence="2 3">
    <name type="scientific">Magnetospirillum moscoviense</name>
    <dbReference type="NCBI Taxonomy" id="1437059"/>
    <lineage>
        <taxon>Bacteria</taxon>
        <taxon>Pseudomonadati</taxon>
        <taxon>Pseudomonadota</taxon>
        <taxon>Alphaproteobacteria</taxon>
        <taxon>Rhodospirillales</taxon>
        <taxon>Rhodospirillaceae</taxon>
        <taxon>Magnetospirillum</taxon>
    </lineage>
</organism>
<dbReference type="Gene3D" id="3.40.50.720">
    <property type="entry name" value="NAD(P)-binding Rossmann-like Domain"/>
    <property type="match status" value="1"/>
</dbReference>
<proteinExistence type="inferred from homology"/>
<dbReference type="Proteomes" id="UP000078543">
    <property type="component" value="Unassembled WGS sequence"/>
</dbReference>
<name>A0A178MX90_9PROT</name>
<dbReference type="Pfam" id="PF13561">
    <property type="entry name" value="adh_short_C2"/>
    <property type="match status" value="1"/>
</dbReference>
<comment type="caution">
    <text evidence="2">The sequence shown here is derived from an EMBL/GenBank/DDBJ whole genome shotgun (WGS) entry which is preliminary data.</text>
</comment>
<dbReference type="AlphaFoldDB" id="A0A178MX90"/>
<dbReference type="OrthoDB" id="9793325at2"/>
<dbReference type="CDD" id="cd05344">
    <property type="entry name" value="BKR_like_SDR_like"/>
    <property type="match status" value="1"/>
</dbReference>
<dbReference type="PANTHER" id="PTHR42879">
    <property type="entry name" value="3-OXOACYL-(ACYL-CARRIER-PROTEIN) REDUCTASE"/>
    <property type="match status" value="1"/>
</dbReference>
<evidence type="ECO:0000256" key="1">
    <source>
        <dbReference type="ARBA" id="ARBA00006484"/>
    </source>
</evidence>
<evidence type="ECO:0000313" key="3">
    <source>
        <dbReference type="Proteomes" id="UP000078543"/>
    </source>
</evidence>
<gene>
    <name evidence="2" type="ORF">A6A05_08045</name>
</gene>
<keyword evidence="3" id="KW-1185">Reference proteome</keyword>
<dbReference type="STRING" id="1437059.A6A05_08045"/>
<sequence>MDLGLSGRRALVCAASRGLGKACALALAAEGCEVLIIARRPDILAHAADDIRQQTGAKVETVAADVTTPEGRARILAAMPDPHILVTNAGGPPPGDFHDWDRDTWIRALDANMLAPIELIKATIDSMMVRRWGRIVNITSGAVKAPIDVLGLSNGARSGLTGFVAGLARASIRHGVTINNLLPGPFDTDRLAQVLAAQAAKDGIAVEEAARRRAGANPSGRFGDPAEFGAFCAFLCSDQAGYMTGQNILLDGGAYPGVF</sequence>
<protein>
    <submittedName>
        <fullName evidence="2">3-oxoacyl-ACP reductase</fullName>
    </submittedName>
</protein>
<dbReference type="FunFam" id="3.40.50.720:FF:000642">
    <property type="entry name" value="Short-chain dehydrogenase/reductase SDR"/>
    <property type="match status" value="1"/>
</dbReference>
<reference evidence="2 3" key="1">
    <citation type="submission" date="2016-04" db="EMBL/GenBank/DDBJ databases">
        <title>Draft genome sequence of freshwater magnetotactic bacteria Magnetospirillum marisnigri SP-1 and Magnetospirillum moscoviense BB-1.</title>
        <authorList>
            <person name="Koziaeva V."/>
            <person name="Dziuba M.V."/>
            <person name="Ivanov T.M."/>
            <person name="Kuznetsov B."/>
            <person name="Grouzdev D.S."/>
        </authorList>
    </citation>
    <scope>NUCLEOTIDE SEQUENCE [LARGE SCALE GENOMIC DNA]</scope>
    <source>
        <strain evidence="2 3">BB-1</strain>
    </source>
</reference>
<dbReference type="PRINTS" id="PR00081">
    <property type="entry name" value="GDHRDH"/>
</dbReference>
<comment type="similarity">
    <text evidence="1">Belongs to the short-chain dehydrogenases/reductases (SDR) family.</text>
</comment>